<dbReference type="PANTHER" id="PTHR13085:SF0">
    <property type="entry name" value="SIGNAL PEPTIDASE COMPLEX SUBUNIT 2"/>
    <property type="match status" value="1"/>
</dbReference>
<evidence type="ECO:0000256" key="9">
    <source>
        <dbReference type="RuleBase" id="RU368033"/>
    </source>
</evidence>
<evidence type="ECO:0000256" key="7">
    <source>
        <dbReference type="ARBA" id="ARBA00023136"/>
    </source>
</evidence>
<comment type="subcellular location">
    <subcellularLocation>
        <location evidence="1 9">Endoplasmic reticulum membrane</location>
        <topology evidence="1 9">Multi-pass membrane protein</topology>
    </subcellularLocation>
</comment>
<dbReference type="GO" id="GO:0005787">
    <property type="term" value="C:signal peptidase complex"/>
    <property type="evidence" value="ECO:0007669"/>
    <property type="project" value="UniProtKB-UniRule"/>
</dbReference>
<reference evidence="10 11" key="1">
    <citation type="submission" date="2019-06" db="EMBL/GenBank/DDBJ databases">
        <title>Draft genomes of female and male turbot (Scophthalmus maximus).</title>
        <authorList>
            <person name="Xu H."/>
            <person name="Xu X.-W."/>
            <person name="Shao C."/>
            <person name="Chen S."/>
        </authorList>
    </citation>
    <scope>NUCLEOTIDE SEQUENCE [LARGE SCALE GENOMIC DNA]</scope>
    <source>
        <strain evidence="10">Ysfricsl-2016a</strain>
        <tissue evidence="10">Blood</tissue>
    </source>
</reference>
<protein>
    <recommendedName>
        <fullName evidence="3 9">Signal peptidase complex subunit 2</fullName>
    </recommendedName>
</protein>
<accession>A0A6A4SKY4</accession>
<keyword evidence="4" id="KW-0812">Transmembrane</keyword>
<dbReference type="GO" id="GO:0006465">
    <property type="term" value="P:signal peptide processing"/>
    <property type="evidence" value="ECO:0007669"/>
    <property type="project" value="UniProtKB-UniRule"/>
</dbReference>
<dbReference type="Pfam" id="PF06703">
    <property type="entry name" value="SPC25"/>
    <property type="match status" value="1"/>
</dbReference>
<evidence type="ECO:0000256" key="6">
    <source>
        <dbReference type="ARBA" id="ARBA00022989"/>
    </source>
</evidence>
<keyword evidence="7" id="KW-0472">Membrane</keyword>
<evidence type="ECO:0000256" key="8">
    <source>
        <dbReference type="ARBA" id="ARBA00045608"/>
    </source>
</evidence>
<keyword evidence="5 9" id="KW-0256">Endoplasmic reticulum</keyword>
<comment type="similarity">
    <text evidence="2 9">Belongs to the SPCS2 family.</text>
</comment>
<gene>
    <name evidence="10" type="ORF">F2P81_017733</name>
</gene>
<evidence type="ECO:0000256" key="1">
    <source>
        <dbReference type="ARBA" id="ARBA00004477"/>
    </source>
</evidence>
<evidence type="ECO:0000313" key="11">
    <source>
        <dbReference type="Proteomes" id="UP000438429"/>
    </source>
</evidence>
<dbReference type="GO" id="GO:0045047">
    <property type="term" value="P:protein targeting to ER"/>
    <property type="evidence" value="ECO:0007669"/>
    <property type="project" value="TreeGrafter"/>
</dbReference>
<comment type="caution">
    <text evidence="10">The sequence shown here is derived from an EMBL/GenBank/DDBJ whole genome shotgun (WGS) entry which is preliminary data.</text>
</comment>
<evidence type="ECO:0000256" key="4">
    <source>
        <dbReference type="ARBA" id="ARBA00022692"/>
    </source>
</evidence>
<organism evidence="10 11">
    <name type="scientific">Scophthalmus maximus</name>
    <name type="common">Turbot</name>
    <name type="synonym">Psetta maxima</name>
    <dbReference type="NCBI Taxonomy" id="52904"/>
    <lineage>
        <taxon>Eukaryota</taxon>
        <taxon>Metazoa</taxon>
        <taxon>Chordata</taxon>
        <taxon>Craniata</taxon>
        <taxon>Vertebrata</taxon>
        <taxon>Euteleostomi</taxon>
        <taxon>Actinopterygii</taxon>
        <taxon>Neopterygii</taxon>
        <taxon>Teleostei</taxon>
        <taxon>Neoteleostei</taxon>
        <taxon>Acanthomorphata</taxon>
        <taxon>Carangaria</taxon>
        <taxon>Pleuronectiformes</taxon>
        <taxon>Pleuronectoidei</taxon>
        <taxon>Scophthalmidae</taxon>
        <taxon>Scophthalmus</taxon>
    </lineage>
</organism>
<dbReference type="EMBL" id="VEVO01000015">
    <property type="protein sequence ID" value="KAF0031002.1"/>
    <property type="molecule type" value="Genomic_DNA"/>
</dbReference>
<comment type="function">
    <text evidence="8 9">Component of the signal peptidase complex (SPC) which catalyzes the cleavage of N-terminal signal sequences from nascent proteins as they are translocated into the lumen of the endoplasmic reticulum. Enhances the enzymatic activity of SPC and facilitates the interactions between different components of the translocation site.</text>
</comment>
<dbReference type="AlphaFoldDB" id="A0A6A4SKY4"/>
<name>A0A6A4SKY4_SCOMX</name>
<dbReference type="PANTHER" id="PTHR13085">
    <property type="entry name" value="MICROSOMAL SIGNAL PEPTIDASE 25 KDA SUBUNIT"/>
    <property type="match status" value="1"/>
</dbReference>
<dbReference type="InterPro" id="IPR009582">
    <property type="entry name" value="Spc2/SPCS2"/>
</dbReference>
<evidence type="ECO:0000313" key="10">
    <source>
        <dbReference type="EMBL" id="KAF0031002.1"/>
    </source>
</evidence>
<dbReference type="GO" id="GO:0008233">
    <property type="term" value="F:peptidase activity"/>
    <property type="evidence" value="ECO:0007669"/>
    <property type="project" value="UniProtKB-UniRule"/>
</dbReference>
<proteinExistence type="inferred from homology"/>
<evidence type="ECO:0000256" key="5">
    <source>
        <dbReference type="ARBA" id="ARBA00022824"/>
    </source>
</evidence>
<keyword evidence="6" id="KW-1133">Transmembrane helix</keyword>
<evidence type="ECO:0000256" key="2">
    <source>
        <dbReference type="ARBA" id="ARBA00007324"/>
    </source>
</evidence>
<dbReference type="Proteomes" id="UP000438429">
    <property type="component" value="Unassembled WGS sequence"/>
</dbReference>
<evidence type="ECO:0000256" key="3">
    <source>
        <dbReference type="ARBA" id="ARBA00017057"/>
    </source>
</evidence>
<sequence length="197" mass="22326">MAAARSGTSGLLEKWRIAEKPVKIDKWDGAAVKNSLDDAAKKVLLEKFGYVENFQLVDGRLLICTISCLFAMLALVWDFLHPFPESRPVLACCVISYPSAHRKCTCEKNIFLVALHKDPAGMDPDHTWQLSSSLKRFDDQYTLRVSFTDGKSRSFRETEFTRSVAAFFDEDGMLSMDQFEKCVSKLHDTLATDKKMK</sequence>